<sequence>MSMMSSGFGWRRESPMNVQSALSTLFLKSWVLEDHPMGMGTMRVITDSALRVSFRNKNYGDDERVSVCTLLSKTCKFFGSVSPALFVFMAIFLCSVFVSTFPCSI</sequence>
<organism evidence="2 3">
    <name type="scientific">Trapa incisa</name>
    <dbReference type="NCBI Taxonomy" id="236973"/>
    <lineage>
        <taxon>Eukaryota</taxon>
        <taxon>Viridiplantae</taxon>
        <taxon>Streptophyta</taxon>
        <taxon>Embryophyta</taxon>
        <taxon>Tracheophyta</taxon>
        <taxon>Spermatophyta</taxon>
        <taxon>Magnoliopsida</taxon>
        <taxon>eudicotyledons</taxon>
        <taxon>Gunneridae</taxon>
        <taxon>Pentapetalae</taxon>
        <taxon>rosids</taxon>
        <taxon>malvids</taxon>
        <taxon>Myrtales</taxon>
        <taxon>Lythraceae</taxon>
        <taxon>Trapa</taxon>
    </lineage>
</organism>
<dbReference type="EMBL" id="JAXIOK010000021">
    <property type="protein sequence ID" value="KAK4745970.1"/>
    <property type="molecule type" value="Genomic_DNA"/>
</dbReference>
<protein>
    <submittedName>
        <fullName evidence="2">Uncharacterized protein</fullName>
    </submittedName>
</protein>
<keyword evidence="1" id="KW-0472">Membrane</keyword>
<evidence type="ECO:0000256" key="1">
    <source>
        <dbReference type="SAM" id="Phobius"/>
    </source>
</evidence>
<keyword evidence="1" id="KW-1133">Transmembrane helix</keyword>
<feature type="transmembrane region" description="Helical" evidence="1">
    <location>
        <begin position="81"/>
        <end position="101"/>
    </location>
</feature>
<dbReference type="Proteomes" id="UP001345219">
    <property type="component" value="Chromosome 10"/>
</dbReference>
<comment type="caution">
    <text evidence="2">The sequence shown here is derived from an EMBL/GenBank/DDBJ whole genome shotgun (WGS) entry which is preliminary data.</text>
</comment>
<accession>A0AAN7GH16</accession>
<proteinExistence type="predicted"/>
<name>A0AAN7GH16_9MYRT</name>
<dbReference type="AlphaFoldDB" id="A0AAN7GH16"/>
<evidence type="ECO:0000313" key="3">
    <source>
        <dbReference type="Proteomes" id="UP001345219"/>
    </source>
</evidence>
<keyword evidence="1" id="KW-0812">Transmembrane</keyword>
<keyword evidence="3" id="KW-1185">Reference proteome</keyword>
<gene>
    <name evidence="2" type="ORF">SAY87_012282</name>
</gene>
<evidence type="ECO:0000313" key="2">
    <source>
        <dbReference type="EMBL" id="KAK4745970.1"/>
    </source>
</evidence>
<reference evidence="2 3" key="1">
    <citation type="journal article" date="2023" name="Hortic Res">
        <title>Pangenome of water caltrop reveals structural variations and asymmetric subgenome divergence after allopolyploidization.</title>
        <authorList>
            <person name="Zhang X."/>
            <person name="Chen Y."/>
            <person name="Wang L."/>
            <person name="Yuan Y."/>
            <person name="Fang M."/>
            <person name="Shi L."/>
            <person name="Lu R."/>
            <person name="Comes H.P."/>
            <person name="Ma Y."/>
            <person name="Chen Y."/>
            <person name="Huang G."/>
            <person name="Zhou Y."/>
            <person name="Zheng Z."/>
            <person name="Qiu Y."/>
        </authorList>
    </citation>
    <scope>NUCLEOTIDE SEQUENCE [LARGE SCALE GENOMIC DNA]</scope>
    <source>
        <tissue evidence="2">Roots</tissue>
    </source>
</reference>